<accession>A0AAV3ZS82</accession>
<name>A0AAV3ZS82_9GAST</name>
<reference evidence="2 3" key="1">
    <citation type="journal article" date="2021" name="Elife">
        <title>Chloroplast acquisition without the gene transfer in kleptoplastic sea slugs, Plakobranchus ocellatus.</title>
        <authorList>
            <person name="Maeda T."/>
            <person name="Takahashi S."/>
            <person name="Yoshida T."/>
            <person name="Shimamura S."/>
            <person name="Takaki Y."/>
            <person name="Nagai Y."/>
            <person name="Toyoda A."/>
            <person name="Suzuki Y."/>
            <person name="Arimoto A."/>
            <person name="Ishii H."/>
            <person name="Satoh N."/>
            <person name="Nishiyama T."/>
            <person name="Hasebe M."/>
            <person name="Maruyama T."/>
            <person name="Minagawa J."/>
            <person name="Obokata J."/>
            <person name="Shigenobu S."/>
        </authorList>
    </citation>
    <scope>NUCLEOTIDE SEQUENCE [LARGE SCALE GENOMIC DNA]</scope>
</reference>
<comment type="caution">
    <text evidence="2">The sequence shown here is derived from an EMBL/GenBank/DDBJ whole genome shotgun (WGS) entry which is preliminary data.</text>
</comment>
<feature type="compositionally biased region" description="Basic residues" evidence="1">
    <location>
        <begin position="1"/>
        <end position="10"/>
    </location>
</feature>
<organism evidence="2 3">
    <name type="scientific">Plakobranchus ocellatus</name>
    <dbReference type="NCBI Taxonomy" id="259542"/>
    <lineage>
        <taxon>Eukaryota</taxon>
        <taxon>Metazoa</taxon>
        <taxon>Spiralia</taxon>
        <taxon>Lophotrochozoa</taxon>
        <taxon>Mollusca</taxon>
        <taxon>Gastropoda</taxon>
        <taxon>Heterobranchia</taxon>
        <taxon>Euthyneura</taxon>
        <taxon>Panpulmonata</taxon>
        <taxon>Sacoglossa</taxon>
        <taxon>Placobranchoidea</taxon>
        <taxon>Plakobranchidae</taxon>
        <taxon>Plakobranchus</taxon>
    </lineage>
</organism>
<evidence type="ECO:0000313" key="3">
    <source>
        <dbReference type="Proteomes" id="UP000735302"/>
    </source>
</evidence>
<gene>
    <name evidence="2" type="ORF">PoB_002535600</name>
</gene>
<dbReference type="Proteomes" id="UP000735302">
    <property type="component" value="Unassembled WGS sequence"/>
</dbReference>
<protein>
    <submittedName>
        <fullName evidence="2">Uncharacterized protein</fullName>
    </submittedName>
</protein>
<dbReference type="EMBL" id="BLXT01002881">
    <property type="protein sequence ID" value="GFN98850.1"/>
    <property type="molecule type" value="Genomic_DNA"/>
</dbReference>
<feature type="region of interest" description="Disordered" evidence="1">
    <location>
        <begin position="39"/>
        <end position="58"/>
    </location>
</feature>
<evidence type="ECO:0000256" key="1">
    <source>
        <dbReference type="SAM" id="MobiDB-lite"/>
    </source>
</evidence>
<keyword evidence="3" id="KW-1185">Reference proteome</keyword>
<feature type="region of interest" description="Disordered" evidence="1">
    <location>
        <begin position="1"/>
        <end position="24"/>
    </location>
</feature>
<sequence>MHQSGRRGRVSKVNSSNNVEVDGMPRHVLDVRRVVSAEAETEMMSDDPVLSEQAQRAKRQGRFPAWARDYVM</sequence>
<proteinExistence type="predicted"/>
<evidence type="ECO:0000313" key="2">
    <source>
        <dbReference type="EMBL" id="GFN98850.1"/>
    </source>
</evidence>
<dbReference type="AlphaFoldDB" id="A0AAV3ZS82"/>